<dbReference type="KEGG" id="vg:64471443"/>
<dbReference type="RefSeq" id="YP_010055519.1">
    <property type="nucleotide sequence ID" value="NC_054666.1"/>
</dbReference>
<dbReference type="GeneID" id="64471443"/>
<evidence type="ECO:0000313" key="1">
    <source>
        <dbReference type="EMBL" id="QBI99430.1"/>
    </source>
</evidence>
<accession>A0A481W0H2</accession>
<organism evidence="1 2">
    <name type="scientific">Streptomyces phage Caelum</name>
    <dbReference type="NCBI Taxonomy" id="2530160"/>
    <lineage>
        <taxon>Viruses</taxon>
        <taxon>Duplodnaviria</taxon>
        <taxon>Heunggongvirae</taxon>
        <taxon>Uroviricota</taxon>
        <taxon>Caudoviricetes</taxon>
        <taxon>Arquatrovirinae</taxon>
        <taxon>Caelumvirus</taxon>
        <taxon>Caelumvirus caelum</taxon>
    </lineage>
</organism>
<gene>
    <name evidence="1" type="primary">70</name>
    <name evidence="1" type="ORF">SEA_CAELUM_70</name>
</gene>
<dbReference type="Proteomes" id="UP000292314">
    <property type="component" value="Genome"/>
</dbReference>
<reference evidence="1 2" key="1">
    <citation type="submission" date="2019-02" db="EMBL/GenBank/DDBJ databases">
        <authorList>
            <person name="Paul L."/>
            <person name="Brownson E.L."/>
            <person name="Lucero K."/>
            <person name="Page S.T."/>
            <person name="Garlena R.A."/>
            <person name="Russell D.A."/>
            <person name="Pope W.H."/>
            <person name="Jacobs-Sera D."/>
            <person name="Hatfull G.F."/>
        </authorList>
    </citation>
    <scope>NUCLEOTIDE SEQUENCE [LARGE SCALE GENOMIC DNA]</scope>
</reference>
<sequence>MKTAAKYVLTFLALALLGSLTWNSPASASDAKPVTLPAKVKYVPVFHLPTRPCSEDNTVVRDCYWDGGKRLNGKSASYYIDRAGLVTYLNPKLNDEAARLKFNAAQSKAGKEHWGTYDGHQFCWAKVGDTSYVTCFDGYKTTT</sequence>
<evidence type="ECO:0000313" key="2">
    <source>
        <dbReference type="Proteomes" id="UP000292314"/>
    </source>
</evidence>
<keyword evidence="2" id="KW-1185">Reference proteome</keyword>
<protein>
    <submittedName>
        <fullName evidence="1">Uncharacterized protein</fullName>
    </submittedName>
</protein>
<dbReference type="EMBL" id="MK524524">
    <property type="protein sequence ID" value="QBI99430.1"/>
    <property type="molecule type" value="Genomic_DNA"/>
</dbReference>
<proteinExistence type="predicted"/>
<name>A0A481W0H2_9CAUD</name>